<protein>
    <submittedName>
        <fullName evidence="1">Uncharacterized protein</fullName>
    </submittedName>
</protein>
<gene>
    <name evidence="1" type="ORF">KZC51_09255</name>
</gene>
<keyword evidence="2" id="KW-1185">Reference proteome</keyword>
<evidence type="ECO:0000313" key="2">
    <source>
        <dbReference type="Proteomes" id="UP001300096"/>
    </source>
</evidence>
<sequence>MKVVVLAPRGATAVDAIRATGDVETIGWAPSGSDVVVRRPAPWAAGLQRRLGSGIPVRILLRFLGADDATQFARAVASDPSAQRVLASADLVVAAEEDATYAAWRAARSSSRPRAVYGFAAARAILESGSEETS</sequence>
<organism evidence="1 2">
    <name type="scientific">Microbacterium croceum</name>
    <dbReference type="NCBI Taxonomy" id="2851645"/>
    <lineage>
        <taxon>Bacteria</taxon>
        <taxon>Bacillati</taxon>
        <taxon>Actinomycetota</taxon>
        <taxon>Actinomycetes</taxon>
        <taxon>Micrococcales</taxon>
        <taxon>Microbacteriaceae</taxon>
        <taxon>Microbacterium</taxon>
    </lineage>
</organism>
<comment type="caution">
    <text evidence="1">The sequence shown here is derived from an EMBL/GenBank/DDBJ whole genome shotgun (WGS) entry which is preliminary data.</text>
</comment>
<accession>A0ABT0FE36</accession>
<reference evidence="1 2" key="1">
    <citation type="submission" date="2021-06" db="EMBL/GenBank/DDBJ databases">
        <title>Genome-based taxonomic framework of Microbacterium strains isolated from marine environment, the description of four new species and reclassification of four preexisting species.</title>
        <authorList>
            <person name="Lee S.D."/>
            <person name="Kim S.-M."/>
            <person name="Byeon Y.-S."/>
            <person name="Yang H.L."/>
            <person name="Kim I.S."/>
        </authorList>
    </citation>
    <scope>NUCLEOTIDE SEQUENCE [LARGE SCALE GENOMIC DNA]</scope>
    <source>
        <strain evidence="1 2">SSW1-49</strain>
    </source>
</reference>
<evidence type="ECO:0000313" key="1">
    <source>
        <dbReference type="EMBL" id="MCK2036324.1"/>
    </source>
</evidence>
<name>A0ABT0FE36_9MICO</name>
<dbReference type="Proteomes" id="UP001300096">
    <property type="component" value="Unassembled WGS sequence"/>
</dbReference>
<dbReference type="EMBL" id="JAHWXN010000001">
    <property type="protein sequence ID" value="MCK2036324.1"/>
    <property type="molecule type" value="Genomic_DNA"/>
</dbReference>
<proteinExistence type="predicted"/>
<dbReference type="RefSeq" id="WP_247629692.1">
    <property type="nucleotide sequence ID" value="NZ_JAHWXN010000001.1"/>
</dbReference>